<keyword evidence="2" id="KW-0812">Transmembrane</keyword>
<name>A0A1H1XKR0_9MICO</name>
<evidence type="ECO:0000256" key="2">
    <source>
        <dbReference type="SAM" id="Phobius"/>
    </source>
</evidence>
<feature type="region of interest" description="Disordered" evidence="1">
    <location>
        <begin position="1"/>
        <end position="86"/>
    </location>
</feature>
<evidence type="ECO:0000256" key="1">
    <source>
        <dbReference type="SAM" id="MobiDB-lite"/>
    </source>
</evidence>
<dbReference type="InterPro" id="IPR046231">
    <property type="entry name" value="DUF6264"/>
</dbReference>
<dbReference type="RefSeq" id="WP_156786362.1">
    <property type="nucleotide sequence ID" value="NZ_LT629742.1"/>
</dbReference>
<sequence>MTENEAASTPDPSKPDPSKADERPRPRYGELAPEGWTWQPPVPPTAEPPQPPAAPAPTGMAAPRHSAPPAPPAPPAAHTPALAKTPADALRTDRRITIALLVFGLFGLWIAISTLNSIPEAIQMLHSQQGLADYVASQDDMRTILIGNVLQGILWVATAAWAVLRLQKSRRAFWVPLVGGALSVILLFAIVSIVAANDPLLMQLGGAL</sequence>
<dbReference type="OrthoDB" id="5125658at2"/>
<feature type="compositionally biased region" description="Pro residues" evidence="1">
    <location>
        <begin position="66"/>
        <end position="77"/>
    </location>
</feature>
<protein>
    <submittedName>
        <fullName evidence="3">Uncharacterized protein</fullName>
    </submittedName>
</protein>
<feature type="compositionally biased region" description="Low complexity" evidence="1">
    <location>
        <begin position="56"/>
        <end position="65"/>
    </location>
</feature>
<reference evidence="4" key="1">
    <citation type="submission" date="2016-10" db="EMBL/GenBank/DDBJ databases">
        <authorList>
            <person name="Varghese N."/>
            <person name="Submissions S."/>
        </authorList>
    </citation>
    <scope>NUCLEOTIDE SEQUENCE [LARGE SCALE GENOMIC DNA]</scope>
    <source>
        <strain evidence="4">DSM 21772</strain>
    </source>
</reference>
<accession>A0A1H1XKR0</accession>
<keyword evidence="2" id="KW-1133">Transmembrane helix</keyword>
<keyword evidence="2" id="KW-0472">Membrane</keyword>
<dbReference type="AlphaFoldDB" id="A0A1H1XKR0"/>
<gene>
    <name evidence="3" type="ORF">SAMN04489834_2816</name>
</gene>
<dbReference type="STRING" id="412690.SAMN04489834_2816"/>
<feature type="compositionally biased region" description="Low complexity" evidence="1">
    <location>
        <begin position="1"/>
        <end position="11"/>
    </location>
</feature>
<feature type="transmembrane region" description="Helical" evidence="2">
    <location>
        <begin position="144"/>
        <end position="164"/>
    </location>
</feature>
<dbReference type="EMBL" id="LT629742">
    <property type="protein sequence ID" value="SDT09671.1"/>
    <property type="molecule type" value="Genomic_DNA"/>
</dbReference>
<dbReference type="Proteomes" id="UP000181956">
    <property type="component" value="Chromosome I"/>
</dbReference>
<feature type="compositionally biased region" description="Basic and acidic residues" evidence="1">
    <location>
        <begin position="13"/>
        <end position="28"/>
    </location>
</feature>
<keyword evidence="4" id="KW-1185">Reference proteome</keyword>
<evidence type="ECO:0000313" key="4">
    <source>
        <dbReference type="Proteomes" id="UP000181956"/>
    </source>
</evidence>
<feature type="transmembrane region" description="Helical" evidence="2">
    <location>
        <begin position="173"/>
        <end position="196"/>
    </location>
</feature>
<organism evidence="3 4">
    <name type="scientific">Microterricola viridarii</name>
    <dbReference type="NCBI Taxonomy" id="412690"/>
    <lineage>
        <taxon>Bacteria</taxon>
        <taxon>Bacillati</taxon>
        <taxon>Actinomycetota</taxon>
        <taxon>Actinomycetes</taxon>
        <taxon>Micrococcales</taxon>
        <taxon>Microbacteriaceae</taxon>
        <taxon>Microterricola</taxon>
    </lineage>
</organism>
<proteinExistence type="predicted"/>
<feature type="compositionally biased region" description="Pro residues" evidence="1">
    <location>
        <begin position="40"/>
        <end position="55"/>
    </location>
</feature>
<dbReference type="Pfam" id="PF19779">
    <property type="entry name" value="DUF6264"/>
    <property type="match status" value="1"/>
</dbReference>
<feature type="transmembrane region" description="Helical" evidence="2">
    <location>
        <begin position="98"/>
        <end position="118"/>
    </location>
</feature>
<evidence type="ECO:0000313" key="3">
    <source>
        <dbReference type="EMBL" id="SDT09671.1"/>
    </source>
</evidence>